<dbReference type="Pfam" id="PF09154">
    <property type="entry name" value="Alpha-amy_C_pro"/>
    <property type="match status" value="1"/>
</dbReference>
<evidence type="ECO:0000256" key="8">
    <source>
        <dbReference type="PIRSR" id="PIRSR001021-2"/>
    </source>
</evidence>
<proteinExistence type="inferred from homology"/>
<accession>A0A143YZP9</accession>
<keyword evidence="8" id="KW-0106">Calcium</keyword>
<dbReference type="RefSeq" id="WP_087034065.1">
    <property type="nucleotide sequence ID" value="NZ_FJNE01000009.1"/>
</dbReference>
<evidence type="ECO:0000256" key="4">
    <source>
        <dbReference type="ARBA" id="ARBA00022801"/>
    </source>
</evidence>
<dbReference type="PANTHER" id="PTHR43447">
    <property type="entry name" value="ALPHA-AMYLASE"/>
    <property type="match status" value="1"/>
</dbReference>
<dbReference type="EMBL" id="FJNE01000009">
    <property type="protein sequence ID" value="CZR00719.1"/>
    <property type="molecule type" value="Genomic_DNA"/>
</dbReference>
<dbReference type="OrthoDB" id="9805159at2"/>
<dbReference type="NCBIfam" id="NF006968">
    <property type="entry name" value="PRK09441.1-1"/>
    <property type="match status" value="1"/>
</dbReference>
<dbReference type="InterPro" id="IPR006047">
    <property type="entry name" value="GH13_cat_dom"/>
</dbReference>
<keyword evidence="4" id="KW-0378">Hydrolase</keyword>
<dbReference type="Proteomes" id="UP000242754">
    <property type="component" value="Unassembled WGS sequence"/>
</dbReference>
<evidence type="ECO:0000256" key="1">
    <source>
        <dbReference type="ARBA" id="ARBA00001913"/>
    </source>
</evidence>
<dbReference type="CDD" id="cd11318">
    <property type="entry name" value="AmyAc_bac_fung_AmyA"/>
    <property type="match status" value="1"/>
</dbReference>
<keyword evidence="6" id="KW-0326">Glycosidase</keyword>
<feature type="binding site" evidence="8">
    <location>
        <position position="204"/>
    </location>
    <ligand>
        <name>Ca(2+)</name>
        <dbReference type="ChEBI" id="CHEBI:29108"/>
        <label>1</label>
    </ligand>
</feature>
<dbReference type="STRING" id="140314.SAMN04488076_10866"/>
<dbReference type="InterPro" id="IPR015237">
    <property type="entry name" value="Alpha-amylase_C_pro"/>
</dbReference>
<dbReference type="GO" id="GO:0004556">
    <property type="term" value="F:alpha-amylase activity"/>
    <property type="evidence" value="ECO:0007669"/>
    <property type="project" value="InterPro"/>
</dbReference>
<feature type="binding site" evidence="8">
    <location>
        <position position="198"/>
    </location>
    <ligand>
        <name>Ca(2+)</name>
        <dbReference type="ChEBI" id="CHEBI:29108"/>
        <label>1</label>
    </ligand>
</feature>
<comment type="similarity">
    <text evidence="2 9">Belongs to the glycosyl hydrolase 13 family.</text>
</comment>
<feature type="binding site" evidence="8">
    <location>
        <position position="239"/>
    </location>
    <ligand>
        <name>Ca(2+)</name>
        <dbReference type="ChEBI" id="CHEBI:29108"/>
        <label>1</label>
    </ligand>
</feature>
<sequence length="502" mass="57017">MARNGLIMQYFEWYLDDDGQLWNRLKEDAGHLKALGVTAVWTPPAYKATGTNDVGYGVYDLYDLGEFDQKGSIRTKYGTKTEYLAAIQALHAEGIAVYADVVLNHKAGADETERFLAYEVNPDNRQDKTTKPYEIEGWTKFTFPGRGDAYSAFKWSWEHFTGTDFNNENGKKAIYMIKGFEKGWADDESVDGEHGNFDYLMNSDIDYSHPAVVEEINKWADWYVNETGVDGFRLDAIKHINSHFVEALVKTIREKHGEDFYVVGEYWNYNYGELEGYLEATEFTFDLFDVALHQNFHLASQQGKDFDMRKLFDNTLIAKNPTHAVTFVDNHDSQPEQSLQSYVEPWFTPLAYGVILLRQEGFPCLFYGDYYGIKGPHPVEGQKGIIDKLLYLRANHAYGEQHDYFDHGNCVGWTRSGNEEHPFGLAAVLSNSEEGFKEMFVGEQYAGKTFADYTGNRGDKVVIAENGNGHFPVNAGSLSVWVQDGITPEEAFEAEATEGQEQ</sequence>
<dbReference type="AlphaFoldDB" id="A0A143YZP9"/>
<dbReference type="InterPro" id="IPR017853">
    <property type="entry name" value="GH"/>
</dbReference>
<feature type="domain" description="Glycosyl hydrolase family 13 catalytic" evidence="10">
    <location>
        <begin position="5"/>
        <end position="393"/>
    </location>
</feature>
<dbReference type="SUPFAM" id="SSF51445">
    <property type="entry name" value="(Trans)glycosidases"/>
    <property type="match status" value="1"/>
</dbReference>
<dbReference type="GO" id="GO:0005975">
    <property type="term" value="P:carbohydrate metabolic process"/>
    <property type="evidence" value="ECO:0007669"/>
    <property type="project" value="InterPro"/>
</dbReference>
<evidence type="ECO:0000313" key="12">
    <source>
        <dbReference type="Proteomes" id="UP000242754"/>
    </source>
</evidence>
<dbReference type="SUPFAM" id="SSF51011">
    <property type="entry name" value="Glycosyl hydrolase domain"/>
    <property type="match status" value="1"/>
</dbReference>
<evidence type="ECO:0000256" key="6">
    <source>
        <dbReference type="ARBA" id="ARBA00023295"/>
    </source>
</evidence>
<name>A0A143YZP9_9LACT</name>
<dbReference type="NCBIfam" id="NF006969">
    <property type="entry name" value="PRK09441.1-2"/>
    <property type="match status" value="1"/>
</dbReference>
<keyword evidence="3 8" id="KW-0479">Metal-binding</keyword>
<keyword evidence="12" id="KW-1185">Reference proteome</keyword>
<feature type="active site" description="Nucleophile" evidence="7">
    <location>
        <position position="235"/>
    </location>
</feature>
<evidence type="ECO:0000259" key="10">
    <source>
        <dbReference type="SMART" id="SM00642"/>
    </source>
</evidence>
<dbReference type="GO" id="GO:0005509">
    <property type="term" value="F:calcium ion binding"/>
    <property type="evidence" value="ECO:0007669"/>
    <property type="project" value="InterPro"/>
</dbReference>
<dbReference type="InterPro" id="IPR013780">
    <property type="entry name" value="Glyco_hydro_b"/>
</dbReference>
<feature type="active site" description="Proton donor" evidence="7">
    <location>
        <position position="265"/>
    </location>
</feature>
<feature type="binding site" evidence="8">
    <location>
        <position position="104"/>
    </location>
    <ligand>
        <name>Ca(2+)</name>
        <dbReference type="ChEBI" id="CHEBI:29108"/>
        <label>1</label>
    </ligand>
</feature>
<evidence type="ECO:0000256" key="7">
    <source>
        <dbReference type="PIRSR" id="PIRSR001021-1"/>
    </source>
</evidence>
<reference evidence="11 12" key="1">
    <citation type="submission" date="2016-02" db="EMBL/GenBank/DDBJ databases">
        <authorList>
            <person name="Wen L."/>
            <person name="He K."/>
            <person name="Yang H."/>
        </authorList>
    </citation>
    <scope>NUCLEOTIDE SEQUENCE [LARGE SCALE GENOMIC DNA]</scope>
    <source>
        <strain evidence="11">Trichococcus palustris</strain>
    </source>
</reference>
<dbReference type="Pfam" id="PF00128">
    <property type="entry name" value="Alpha-amylase"/>
    <property type="match status" value="1"/>
</dbReference>
<dbReference type="Gene3D" id="2.40.30.140">
    <property type="match status" value="1"/>
</dbReference>
<evidence type="ECO:0000256" key="3">
    <source>
        <dbReference type="ARBA" id="ARBA00022723"/>
    </source>
</evidence>
<organism evidence="11 12">
    <name type="scientific">Trichococcus palustris</name>
    <dbReference type="NCBI Taxonomy" id="140314"/>
    <lineage>
        <taxon>Bacteria</taxon>
        <taxon>Bacillati</taxon>
        <taxon>Bacillota</taxon>
        <taxon>Bacilli</taxon>
        <taxon>Lactobacillales</taxon>
        <taxon>Carnobacteriaceae</taxon>
        <taxon>Trichococcus</taxon>
    </lineage>
</organism>
<keyword evidence="5" id="KW-0119">Carbohydrate metabolism</keyword>
<dbReference type="Gene3D" id="2.60.40.1180">
    <property type="entry name" value="Golgi alpha-mannosidase II"/>
    <property type="match status" value="1"/>
</dbReference>
<feature type="binding site" evidence="8">
    <location>
        <position position="206"/>
    </location>
    <ligand>
        <name>Ca(2+)</name>
        <dbReference type="ChEBI" id="CHEBI:29108"/>
        <label>2</label>
    </ligand>
</feature>
<dbReference type="PRINTS" id="PR00110">
    <property type="entry name" value="ALPHAAMYLASE"/>
</dbReference>
<evidence type="ECO:0000313" key="11">
    <source>
        <dbReference type="EMBL" id="CZR00719.1"/>
    </source>
</evidence>
<dbReference type="Gene3D" id="3.20.20.80">
    <property type="entry name" value="Glycosidases"/>
    <property type="match status" value="1"/>
</dbReference>
<feature type="binding site" evidence="8">
    <location>
        <position position="187"/>
    </location>
    <ligand>
        <name>Ca(2+)</name>
        <dbReference type="ChEBI" id="CHEBI:29108"/>
        <label>2</label>
    </ligand>
</feature>
<dbReference type="InterPro" id="IPR013776">
    <property type="entry name" value="A-amylase_thermo"/>
</dbReference>
<dbReference type="InterPro" id="IPR006046">
    <property type="entry name" value="Alpha_amylase"/>
</dbReference>
<gene>
    <name evidence="11" type="ORF">Tpal_2560</name>
</gene>
<evidence type="ECO:0000256" key="2">
    <source>
        <dbReference type="ARBA" id="ARBA00008061"/>
    </source>
</evidence>
<dbReference type="SMART" id="SM00642">
    <property type="entry name" value="Aamy"/>
    <property type="match status" value="1"/>
</dbReference>
<protein>
    <submittedName>
        <fullName evidence="11">Alpha amylase</fullName>
    </submittedName>
</protein>
<dbReference type="PIRSF" id="PIRSF001021">
    <property type="entry name" value="Alph-amls_thrmst"/>
    <property type="match status" value="1"/>
</dbReference>
<evidence type="ECO:0000256" key="5">
    <source>
        <dbReference type="ARBA" id="ARBA00023277"/>
    </source>
</evidence>
<comment type="cofactor">
    <cofactor evidence="1">
        <name>Ca(2+)</name>
        <dbReference type="ChEBI" id="CHEBI:29108"/>
    </cofactor>
</comment>
<evidence type="ECO:0000256" key="9">
    <source>
        <dbReference type="RuleBase" id="RU003615"/>
    </source>
</evidence>